<sequence length="124" mass="14089">MRAVGGAHSLITFYVARVARQIFCRPELRGVYKDAHRHAVVFTRRRAYEACVPFVQIAHRGNEPYCKPLRAPLLDLAAYFVYLLKKLHQYLPAFDISSTWERTSSGILKECSSVGKEPAFTSSI</sequence>
<organism evidence="1">
    <name type="scientific">bioreactor metagenome</name>
    <dbReference type="NCBI Taxonomy" id="1076179"/>
    <lineage>
        <taxon>unclassified sequences</taxon>
        <taxon>metagenomes</taxon>
        <taxon>ecological metagenomes</taxon>
    </lineage>
</organism>
<accession>A0A645F4H9</accession>
<proteinExistence type="predicted"/>
<dbReference type="AlphaFoldDB" id="A0A645F4H9"/>
<evidence type="ECO:0000313" key="1">
    <source>
        <dbReference type="EMBL" id="MPN07473.1"/>
    </source>
</evidence>
<gene>
    <name evidence="1" type="ORF">SDC9_154743</name>
</gene>
<dbReference type="EMBL" id="VSSQ01053442">
    <property type="protein sequence ID" value="MPN07473.1"/>
    <property type="molecule type" value="Genomic_DNA"/>
</dbReference>
<name>A0A645F4H9_9ZZZZ</name>
<protein>
    <submittedName>
        <fullName evidence="1">Uncharacterized protein</fullName>
    </submittedName>
</protein>
<reference evidence="1" key="1">
    <citation type="submission" date="2019-08" db="EMBL/GenBank/DDBJ databases">
        <authorList>
            <person name="Kucharzyk K."/>
            <person name="Murdoch R.W."/>
            <person name="Higgins S."/>
            <person name="Loffler F."/>
        </authorList>
    </citation>
    <scope>NUCLEOTIDE SEQUENCE</scope>
</reference>
<comment type="caution">
    <text evidence="1">The sequence shown here is derived from an EMBL/GenBank/DDBJ whole genome shotgun (WGS) entry which is preliminary data.</text>
</comment>